<name>A0A1I7S0G1_BURXY</name>
<keyword evidence="3" id="KW-1185">Reference proteome</keyword>
<dbReference type="WBParaSite" id="BXY_0648500.1">
    <property type="protein sequence ID" value="BXY_0648500.1"/>
    <property type="gene ID" value="BXY_0648500"/>
</dbReference>
<evidence type="ECO:0000313" key="2">
    <source>
        <dbReference type="Proteomes" id="UP000095284"/>
    </source>
</evidence>
<organism evidence="2 4">
    <name type="scientific">Bursaphelenchus xylophilus</name>
    <name type="common">Pinewood nematode worm</name>
    <name type="synonym">Aphelenchoides xylophilus</name>
    <dbReference type="NCBI Taxonomy" id="6326"/>
    <lineage>
        <taxon>Eukaryota</taxon>
        <taxon>Metazoa</taxon>
        <taxon>Ecdysozoa</taxon>
        <taxon>Nematoda</taxon>
        <taxon>Chromadorea</taxon>
        <taxon>Rhabditida</taxon>
        <taxon>Tylenchina</taxon>
        <taxon>Tylenchomorpha</taxon>
        <taxon>Aphelenchoidea</taxon>
        <taxon>Aphelenchoididae</taxon>
        <taxon>Bursaphelenchus</taxon>
    </lineage>
</organism>
<proteinExistence type="predicted"/>
<reference evidence="1" key="2">
    <citation type="submission" date="2020-09" db="EMBL/GenBank/DDBJ databases">
        <authorList>
            <person name="Kikuchi T."/>
        </authorList>
    </citation>
    <scope>NUCLEOTIDE SEQUENCE</scope>
    <source>
        <strain evidence="1">Ka4C1</strain>
    </source>
</reference>
<reference evidence="4" key="1">
    <citation type="submission" date="2016-11" db="UniProtKB">
        <authorList>
            <consortium name="WormBaseParasite"/>
        </authorList>
    </citation>
    <scope>IDENTIFICATION</scope>
</reference>
<dbReference type="EMBL" id="CAJFCV020000006">
    <property type="protein sequence ID" value="CAG9132242.1"/>
    <property type="molecule type" value="Genomic_DNA"/>
</dbReference>
<dbReference type="Proteomes" id="UP000095284">
    <property type="component" value="Unplaced"/>
</dbReference>
<dbReference type="Proteomes" id="UP000582659">
    <property type="component" value="Unassembled WGS sequence"/>
</dbReference>
<dbReference type="Proteomes" id="UP000659654">
    <property type="component" value="Unassembled WGS sequence"/>
</dbReference>
<sequence length="80" mass="8986">MSSHYKSDGSRGSPLILCSHSRQRPFLGTFSPTKCKRPTDSTETAHLLPHHRRLRFLKSLERNYGVSAPPIGHKAGWSCI</sequence>
<evidence type="ECO:0000313" key="1">
    <source>
        <dbReference type="EMBL" id="CAD5235705.1"/>
    </source>
</evidence>
<evidence type="ECO:0000313" key="4">
    <source>
        <dbReference type="WBParaSite" id="BXY_0648500.1"/>
    </source>
</evidence>
<gene>
    <name evidence="1" type="ORF">BXYJ_LOCUS15796</name>
</gene>
<evidence type="ECO:0000313" key="3">
    <source>
        <dbReference type="Proteomes" id="UP000659654"/>
    </source>
</evidence>
<dbReference type="AlphaFoldDB" id="A0A1I7S0G1"/>
<protein>
    <submittedName>
        <fullName evidence="1">(pine wood nematode) hypothetical protein</fullName>
    </submittedName>
</protein>
<accession>A0A1I7S0G1</accession>
<dbReference type="EMBL" id="CAJFDI010000006">
    <property type="protein sequence ID" value="CAD5235705.1"/>
    <property type="molecule type" value="Genomic_DNA"/>
</dbReference>